<dbReference type="PROSITE" id="PS51892">
    <property type="entry name" value="SUBTILASE"/>
    <property type="match status" value="1"/>
</dbReference>
<comment type="similarity">
    <text evidence="6">Belongs to the peptidase S8 family.</text>
</comment>
<dbReference type="PROSITE" id="PS50231">
    <property type="entry name" value="RICIN_B_LECTIN"/>
    <property type="match status" value="3"/>
</dbReference>
<evidence type="ECO:0000256" key="4">
    <source>
        <dbReference type="ARBA" id="ARBA00022825"/>
    </source>
</evidence>
<dbReference type="InterPro" id="IPR015500">
    <property type="entry name" value="Peptidase_S8_subtilisin-rel"/>
</dbReference>
<evidence type="ECO:0000256" key="7">
    <source>
        <dbReference type="SAM" id="SignalP"/>
    </source>
</evidence>
<keyword evidence="2" id="KW-0430">Lectin</keyword>
<feature type="active site" description="Charge relay system" evidence="6">
    <location>
        <position position="463"/>
    </location>
</feature>
<gene>
    <name evidence="9" type="ORF">ACFFQA_09720</name>
</gene>
<keyword evidence="10" id="KW-1185">Reference proteome</keyword>
<dbReference type="InterPro" id="IPR035992">
    <property type="entry name" value="Ricin_B-like_lectins"/>
</dbReference>
<evidence type="ECO:0000256" key="6">
    <source>
        <dbReference type="PROSITE-ProRule" id="PRU01240"/>
    </source>
</evidence>
<feature type="signal peptide" evidence="7">
    <location>
        <begin position="1"/>
        <end position="21"/>
    </location>
</feature>
<sequence>MAVVTTAFLLGAAVVAIPAHAAGPPGTGHPVASARPGEAAPRDAKGRALLYLDGAQDTALRRAVTDAGGEVTSGRDGRVQAAVPQHRVAALAADPAVRDVRRPERAIPMAITSEGVAASGADAWIRDGKKGAGVRIGIIDVGFQGLGDAQSAGELPATGTRLAVNNTNCRDATKFEDHGTAVAEVVHDMAPDADLYLACIDGPLDFAPAAEWLQQQGVHVTTAAVGFLTSGRGDGTGEPNSPAEVVKRTREAGMLWSIAAGNLAVNHFAGKAVDANGDGYVEFSGATQNNGFNLAAGRSATVGLRWDAWPRTNDDLDVYVMKGNHKPTGPTDPDIKASSVNNQRDVAGGARPTEELTFTNDDGAAKQYWVYVKNNNAPFTRPFELFVHGPSDPLQFATPDGSITEPATSAYAMAVGGTQPHSGVVAPYSGRGPTVDGRTKPDITGFTGVSTSTYGTSALVGTSAAAAHVAGAAAVLKSANPQLDASQLQAALLSRTNPKRSDNLWGNGTLALGTPDTVPVVTGHGYTSLPEPKRTSNIALAPNQIFTVPMPDVPADTSAVTITLTGRTDPGVGPDIDSRVDVFPGDPTTSGSKATGLQVRKGGTFTSTTFVATLGKDRAIRLRGGPGHTWVGVELLGYFSATGASTYFARPTAGRVLDTRAWTGASGTQALKAQTDRAVQIRGVADVPQNATAVAVNITAVEATGESWLGAYTQNRTGTGTVSPSLPTDRRSNLAIVGIAEDGKIRISNHSWAGHAHVIVDVLGWFAPGAGARYVALPEAVRIADTSTGTGLRNTAIGHGETADFQVGGLAGVSRAATAVVLTTTAGEDTQGTEISLRPTDLGWSGVTDFGLNKLETAANTGLVPLGVSGKVGVRNERGQARVALDVAGYFVGGRPAPTGTGSCPASKGEKGFLSAFDGRAETSLDAWLTAGMTPLVSQNCELITQSGNDVTWYAAHTFGGDYTVKLDWKSTSEAAQSGVLVMFPHPGADPAVPAARGLEAQIGPAGATGTAATGAITPGRGPDAAAAKPVGQWNTYEITVAWNTVTVVLNGQKVNQFTTTDPARLNAHSFIGLQNHGASAPVHFRDVRIKRNTPVRSGALVGLNNACLDVPGGDPNQGKVQMWGCYTSPHQVWTSIGDGTISNTGKCLATSGAAQGAPVGLAACHVTPEQQWVQRPDGSLINPVSTRCLTAVSSADGGALQIQDCGTRADQVWRFSEDRGRSGMLATTTGQCLDVADNDSRKLSVAVWSCNGTMAQVWALAGDATVRNGSRCLDITGGATAAGTAVALATCTAGSGQKWELRQDGAVVNPASGLCLTSASLANGAKFTVQNCGSGANQSWRLTAPTLWRGSIVGWIGKCADVKNGTPTSGVVWLWSCHGGDAQVWSYVGTGSIWAQSNCLDVAGGDNGNGMIIGACQAKPTQSWVHRPNGTLVSIPSGRCMDNQGGNQAEGAFLQLYDCVGWPAERWATPVLAS</sequence>
<dbReference type="Gene3D" id="3.40.50.200">
    <property type="entry name" value="Peptidase S8/S53 domain"/>
    <property type="match status" value="2"/>
</dbReference>
<feature type="domain" description="Ricin B lectin" evidence="8">
    <location>
        <begin position="1346"/>
        <end position="1471"/>
    </location>
</feature>
<dbReference type="RefSeq" id="WP_377851410.1">
    <property type="nucleotide sequence ID" value="NZ_JBHLZU010000008.1"/>
</dbReference>
<proteinExistence type="inferred from homology"/>
<evidence type="ECO:0000259" key="8">
    <source>
        <dbReference type="SMART" id="SM00458"/>
    </source>
</evidence>
<feature type="chain" id="PRO_5045101046" evidence="7">
    <location>
        <begin position="22"/>
        <end position="1475"/>
    </location>
</feature>
<keyword evidence="1 6" id="KW-0645">Protease</keyword>
<evidence type="ECO:0000256" key="1">
    <source>
        <dbReference type="ARBA" id="ARBA00022670"/>
    </source>
</evidence>
<feature type="active site" description="Charge relay system" evidence="6">
    <location>
        <position position="140"/>
    </location>
</feature>
<feature type="domain" description="Ricin B lectin" evidence="8">
    <location>
        <begin position="1093"/>
        <end position="1217"/>
    </location>
</feature>
<protein>
    <submittedName>
        <fullName evidence="9">Ricin-type beta-trefoil lectin domain protein</fullName>
    </submittedName>
</protein>
<dbReference type="Pfam" id="PF00652">
    <property type="entry name" value="Ricin_B_lectin"/>
    <property type="match status" value="3"/>
</dbReference>
<dbReference type="SUPFAM" id="SSF52743">
    <property type="entry name" value="Subtilisin-like"/>
    <property type="match status" value="1"/>
</dbReference>
<evidence type="ECO:0000256" key="5">
    <source>
        <dbReference type="ARBA" id="ARBA00023157"/>
    </source>
</evidence>
<evidence type="ECO:0000256" key="2">
    <source>
        <dbReference type="ARBA" id="ARBA00022734"/>
    </source>
</evidence>
<accession>A0ABV5ZTL5</accession>
<dbReference type="Gene3D" id="2.60.120.560">
    <property type="entry name" value="Exo-inulinase, domain 1"/>
    <property type="match status" value="1"/>
</dbReference>
<dbReference type="Gene3D" id="2.80.10.50">
    <property type="match status" value="3"/>
</dbReference>
<feature type="domain" description="Ricin B lectin" evidence="8">
    <location>
        <begin position="1222"/>
        <end position="1344"/>
    </location>
</feature>
<dbReference type="EMBL" id="JBHLZU010000008">
    <property type="protein sequence ID" value="MFB9904218.1"/>
    <property type="molecule type" value="Genomic_DNA"/>
</dbReference>
<keyword evidence="7" id="KW-0732">Signal</keyword>
<dbReference type="Pfam" id="PF00082">
    <property type="entry name" value="Peptidase_S8"/>
    <property type="match status" value="1"/>
</dbReference>
<dbReference type="Pfam" id="PF06439">
    <property type="entry name" value="3keto-disac_hyd"/>
    <property type="match status" value="1"/>
</dbReference>
<evidence type="ECO:0000313" key="9">
    <source>
        <dbReference type="EMBL" id="MFB9904218.1"/>
    </source>
</evidence>
<keyword evidence="3 6" id="KW-0378">Hydrolase</keyword>
<dbReference type="InterPro" id="IPR010496">
    <property type="entry name" value="AL/BT2_dom"/>
</dbReference>
<dbReference type="Proteomes" id="UP001589693">
    <property type="component" value="Unassembled WGS sequence"/>
</dbReference>
<name>A0ABV5ZTL5_9PSEU</name>
<keyword evidence="4 6" id="KW-0720">Serine protease</keyword>
<feature type="active site" description="Charge relay system" evidence="6">
    <location>
        <position position="178"/>
    </location>
</feature>
<reference evidence="9 10" key="1">
    <citation type="submission" date="2024-09" db="EMBL/GenBank/DDBJ databases">
        <authorList>
            <person name="Sun Q."/>
            <person name="Mori K."/>
        </authorList>
    </citation>
    <scope>NUCLEOTIDE SEQUENCE [LARGE SCALE GENOMIC DNA]</scope>
    <source>
        <strain evidence="9 10">TBRC 7907</strain>
    </source>
</reference>
<comment type="caution">
    <text evidence="9">The sequence shown here is derived from an EMBL/GenBank/DDBJ whole genome shotgun (WGS) entry which is preliminary data.</text>
</comment>
<dbReference type="PANTHER" id="PTHR11675">
    <property type="entry name" value="N-ACETYLGALACTOSAMINYLTRANSFERASE"/>
    <property type="match status" value="1"/>
</dbReference>
<dbReference type="InterPro" id="IPR000772">
    <property type="entry name" value="Ricin_B_lectin"/>
</dbReference>
<dbReference type="SMART" id="SM00458">
    <property type="entry name" value="RICIN"/>
    <property type="match status" value="3"/>
</dbReference>
<dbReference type="InterPro" id="IPR036852">
    <property type="entry name" value="Peptidase_S8/S53_dom_sf"/>
</dbReference>
<evidence type="ECO:0000256" key="3">
    <source>
        <dbReference type="ARBA" id="ARBA00022801"/>
    </source>
</evidence>
<dbReference type="PRINTS" id="PR00723">
    <property type="entry name" value="SUBTILISIN"/>
</dbReference>
<evidence type="ECO:0000313" key="10">
    <source>
        <dbReference type="Proteomes" id="UP001589693"/>
    </source>
</evidence>
<organism evidence="9 10">
    <name type="scientific">Allokutzneria oryzae</name>
    <dbReference type="NCBI Taxonomy" id="1378989"/>
    <lineage>
        <taxon>Bacteria</taxon>
        <taxon>Bacillati</taxon>
        <taxon>Actinomycetota</taxon>
        <taxon>Actinomycetes</taxon>
        <taxon>Pseudonocardiales</taxon>
        <taxon>Pseudonocardiaceae</taxon>
        <taxon>Allokutzneria</taxon>
    </lineage>
</organism>
<dbReference type="InterPro" id="IPR000209">
    <property type="entry name" value="Peptidase_S8/S53_dom"/>
</dbReference>
<dbReference type="SUPFAM" id="SSF50370">
    <property type="entry name" value="Ricin B-like lectins"/>
    <property type="match status" value="3"/>
</dbReference>
<keyword evidence="5" id="KW-1015">Disulfide bond</keyword>